<dbReference type="Pfam" id="PF00583">
    <property type="entry name" value="Acetyltransf_1"/>
    <property type="match status" value="1"/>
</dbReference>
<dbReference type="FunFam" id="3.40.630.30:FF:000064">
    <property type="entry name" value="GNAT family acetyltransferase"/>
    <property type="match status" value="1"/>
</dbReference>
<dbReference type="InterPro" id="IPR000182">
    <property type="entry name" value="GNAT_dom"/>
</dbReference>
<dbReference type="GO" id="GO:0008080">
    <property type="term" value="F:N-acetyltransferase activity"/>
    <property type="evidence" value="ECO:0007669"/>
    <property type="project" value="UniProtKB-ARBA"/>
</dbReference>
<evidence type="ECO:0000256" key="1">
    <source>
        <dbReference type="ARBA" id="ARBA00008694"/>
    </source>
</evidence>
<organism evidence="5 6">
    <name type="scientific">Sphingomonas oligophenolica</name>
    <dbReference type="NCBI Taxonomy" id="301154"/>
    <lineage>
        <taxon>Bacteria</taxon>
        <taxon>Pseudomonadati</taxon>
        <taxon>Pseudomonadota</taxon>
        <taxon>Alphaproteobacteria</taxon>
        <taxon>Sphingomonadales</taxon>
        <taxon>Sphingomonadaceae</taxon>
        <taxon>Sphingomonas</taxon>
    </lineage>
</organism>
<dbReference type="PANTHER" id="PTHR10545:SF29">
    <property type="entry name" value="GH14572P-RELATED"/>
    <property type="match status" value="1"/>
</dbReference>
<name>A0A502CQK5_9SPHN</name>
<protein>
    <submittedName>
        <fullName evidence="5">GNAT family N-acetyltransferase</fullName>
    </submittedName>
</protein>
<reference evidence="5 6" key="1">
    <citation type="journal article" date="2019" name="Environ. Microbiol.">
        <title>Species interactions and distinct microbial communities in high Arctic permafrost affected cryosols are associated with the CH4 and CO2 gas fluxes.</title>
        <authorList>
            <person name="Altshuler I."/>
            <person name="Hamel J."/>
            <person name="Turney S."/>
            <person name="Magnuson E."/>
            <person name="Levesque R."/>
            <person name="Greer C."/>
            <person name="Whyte L.G."/>
        </authorList>
    </citation>
    <scope>NUCLEOTIDE SEQUENCE [LARGE SCALE GENOMIC DNA]</scope>
    <source>
        <strain evidence="5 6">S5.1</strain>
    </source>
</reference>
<evidence type="ECO:0000313" key="5">
    <source>
        <dbReference type="EMBL" id="TPG15507.1"/>
    </source>
</evidence>
<dbReference type="OrthoDB" id="9805924at2"/>
<evidence type="ECO:0000259" key="4">
    <source>
        <dbReference type="PROSITE" id="PS51186"/>
    </source>
</evidence>
<keyword evidence="3" id="KW-0012">Acyltransferase</keyword>
<dbReference type="Proteomes" id="UP000318413">
    <property type="component" value="Unassembled WGS sequence"/>
</dbReference>
<dbReference type="PROSITE" id="PS51186">
    <property type="entry name" value="GNAT"/>
    <property type="match status" value="1"/>
</dbReference>
<comment type="caution">
    <text evidence="5">The sequence shown here is derived from an EMBL/GenBank/DDBJ whole genome shotgun (WGS) entry which is preliminary data.</text>
</comment>
<proteinExistence type="inferred from homology"/>
<dbReference type="InterPro" id="IPR016181">
    <property type="entry name" value="Acyl_CoA_acyltransferase"/>
</dbReference>
<accession>A0A502CQK5</accession>
<sequence>MKIRFATPDDVATILRFIRDLAEYEREADKVVATEALLAEALFATPPAAGIHQSSTLMGPAAEALIAERDGPDGIEPIGMALFFHNFSTWTGWRGLYLEDLYVTPEARGSGAGTALLKRLAAIAKERNCSRFEWSVLTWNTPAIEFYRSLGAVSMEDWRINRVTGDALDRLAESG</sequence>
<evidence type="ECO:0000256" key="3">
    <source>
        <dbReference type="ARBA" id="ARBA00023315"/>
    </source>
</evidence>
<evidence type="ECO:0000313" key="6">
    <source>
        <dbReference type="Proteomes" id="UP000318413"/>
    </source>
</evidence>
<evidence type="ECO:0000256" key="2">
    <source>
        <dbReference type="ARBA" id="ARBA00022679"/>
    </source>
</evidence>
<dbReference type="RefSeq" id="WP_140866618.1">
    <property type="nucleotide sequence ID" value="NZ_RCZK01000001.1"/>
</dbReference>
<keyword evidence="6" id="KW-1185">Reference proteome</keyword>
<dbReference type="AlphaFoldDB" id="A0A502CQK5"/>
<dbReference type="InterPro" id="IPR051016">
    <property type="entry name" value="Diverse_Substrate_AcTransf"/>
</dbReference>
<feature type="domain" description="N-acetyltransferase" evidence="4">
    <location>
        <begin position="1"/>
        <end position="173"/>
    </location>
</feature>
<dbReference type="EMBL" id="RCZK01000001">
    <property type="protein sequence ID" value="TPG15507.1"/>
    <property type="molecule type" value="Genomic_DNA"/>
</dbReference>
<comment type="similarity">
    <text evidence="1">Belongs to the acetyltransferase family.</text>
</comment>
<dbReference type="SUPFAM" id="SSF55729">
    <property type="entry name" value="Acyl-CoA N-acyltransferases (Nat)"/>
    <property type="match status" value="1"/>
</dbReference>
<keyword evidence="2 5" id="KW-0808">Transferase</keyword>
<dbReference type="Gene3D" id="3.40.630.30">
    <property type="match status" value="1"/>
</dbReference>
<dbReference type="PANTHER" id="PTHR10545">
    <property type="entry name" value="DIAMINE N-ACETYLTRANSFERASE"/>
    <property type="match status" value="1"/>
</dbReference>
<gene>
    <name evidence="5" type="ORF">EAH84_01510</name>
</gene>
<dbReference type="CDD" id="cd04301">
    <property type="entry name" value="NAT_SF"/>
    <property type="match status" value="1"/>
</dbReference>